<dbReference type="Proteomes" id="UP000749559">
    <property type="component" value="Unassembled WGS sequence"/>
</dbReference>
<gene>
    <name evidence="1" type="ORF">OFUS_LOCUS26792</name>
</gene>
<keyword evidence="2" id="KW-1185">Reference proteome</keyword>
<dbReference type="InterPro" id="IPR036638">
    <property type="entry name" value="HLH_DNA-bd_sf"/>
</dbReference>
<feature type="non-terminal residue" evidence="1">
    <location>
        <position position="83"/>
    </location>
</feature>
<accession>A0A8S4QB30</accession>
<name>A0A8S4QB30_OWEFU</name>
<dbReference type="GO" id="GO:0046983">
    <property type="term" value="F:protein dimerization activity"/>
    <property type="evidence" value="ECO:0007669"/>
    <property type="project" value="InterPro"/>
</dbReference>
<organism evidence="1 2">
    <name type="scientific">Owenia fusiformis</name>
    <name type="common">Polychaete worm</name>
    <dbReference type="NCBI Taxonomy" id="6347"/>
    <lineage>
        <taxon>Eukaryota</taxon>
        <taxon>Metazoa</taxon>
        <taxon>Spiralia</taxon>
        <taxon>Lophotrochozoa</taxon>
        <taxon>Annelida</taxon>
        <taxon>Polychaeta</taxon>
        <taxon>Sedentaria</taxon>
        <taxon>Canalipalpata</taxon>
        <taxon>Sabellida</taxon>
        <taxon>Oweniida</taxon>
        <taxon>Oweniidae</taxon>
        <taxon>Owenia</taxon>
    </lineage>
</organism>
<reference evidence="1" key="1">
    <citation type="submission" date="2022-03" db="EMBL/GenBank/DDBJ databases">
        <authorList>
            <person name="Martin C."/>
        </authorList>
    </citation>
    <scope>NUCLEOTIDE SEQUENCE</scope>
</reference>
<protein>
    <submittedName>
        <fullName evidence="1">Uncharacterized protein</fullName>
    </submittedName>
</protein>
<dbReference type="EMBL" id="CAIIXF020000300">
    <property type="protein sequence ID" value="CAH1803179.1"/>
    <property type="molecule type" value="Genomic_DNA"/>
</dbReference>
<evidence type="ECO:0000313" key="2">
    <source>
        <dbReference type="Proteomes" id="UP000749559"/>
    </source>
</evidence>
<proteinExistence type="predicted"/>
<sequence length="83" mass="9623">MIKITERKQTTGLELYPGQKVSRKYRQQYLRKLRRKEYGKLQASVPAVALMEKVSKVCVIEEAIKHIDSLHRALSAKLRTTNP</sequence>
<dbReference type="Gene3D" id="4.10.280.10">
    <property type="entry name" value="Helix-loop-helix DNA-binding domain"/>
    <property type="match status" value="1"/>
</dbReference>
<dbReference type="OrthoDB" id="10047910at2759"/>
<comment type="caution">
    <text evidence="1">The sequence shown here is derived from an EMBL/GenBank/DDBJ whole genome shotgun (WGS) entry which is preliminary data.</text>
</comment>
<dbReference type="SUPFAM" id="SSF47459">
    <property type="entry name" value="HLH, helix-loop-helix DNA-binding domain"/>
    <property type="match status" value="1"/>
</dbReference>
<dbReference type="AlphaFoldDB" id="A0A8S4QB30"/>
<evidence type="ECO:0000313" key="1">
    <source>
        <dbReference type="EMBL" id="CAH1803179.1"/>
    </source>
</evidence>